<dbReference type="Pfam" id="PF07679">
    <property type="entry name" value="I-set"/>
    <property type="match status" value="2"/>
</dbReference>
<dbReference type="SMART" id="SM00408">
    <property type="entry name" value="IGc2"/>
    <property type="match status" value="6"/>
</dbReference>
<keyword evidence="13 18" id="KW-0472">Membrane</keyword>
<dbReference type="GO" id="GO:0007420">
    <property type="term" value="P:brain development"/>
    <property type="evidence" value="ECO:0007669"/>
    <property type="project" value="TreeGrafter"/>
</dbReference>
<feature type="compositionally biased region" description="Polar residues" evidence="17">
    <location>
        <begin position="1170"/>
        <end position="1184"/>
    </location>
</feature>
<keyword evidence="8" id="KW-0677">Repeat</keyword>
<evidence type="ECO:0000256" key="2">
    <source>
        <dbReference type="ARBA" id="ARBA00008588"/>
    </source>
</evidence>
<evidence type="ECO:0000256" key="18">
    <source>
        <dbReference type="SAM" id="Phobius"/>
    </source>
</evidence>
<dbReference type="InterPro" id="IPR036179">
    <property type="entry name" value="Ig-like_dom_sf"/>
</dbReference>
<dbReference type="FunFam" id="2.60.40.10:FF:000078">
    <property type="entry name" value="Neuronal cell adhesion molecule"/>
    <property type="match status" value="1"/>
</dbReference>
<feature type="domain" description="Fibronectin type-III" evidence="20">
    <location>
        <begin position="707"/>
        <end position="804"/>
    </location>
</feature>
<dbReference type="SMART" id="SM00060">
    <property type="entry name" value="FN3"/>
    <property type="match status" value="4"/>
</dbReference>
<reference evidence="21" key="1">
    <citation type="submission" date="2025-08" db="UniProtKB">
        <authorList>
            <consortium name="Ensembl"/>
        </authorList>
    </citation>
    <scope>IDENTIFICATION</scope>
</reference>
<keyword evidence="22" id="KW-1185">Reference proteome</keyword>
<evidence type="ECO:0000259" key="20">
    <source>
        <dbReference type="PROSITE" id="PS50853"/>
    </source>
</evidence>
<comment type="similarity">
    <text evidence="2">Belongs to the immunoglobulin superfamily. L1/neurofascin/NgCAM family.</text>
</comment>
<dbReference type="SUPFAM" id="SSF49265">
    <property type="entry name" value="Fibronectin type III"/>
    <property type="match status" value="2"/>
</dbReference>
<dbReference type="FunFam" id="2.60.40.10:FF:000038">
    <property type="entry name" value="Neuronal cell adhesion molecule"/>
    <property type="match status" value="1"/>
</dbReference>
<dbReference type="FunFam" id="2.60.40.10:FF:000114">
    <property type="entry name" value="Neuronal cell adhesion molecule"/>
    <property type="match status" value="1"/>
</dbReference>
<keyword evidence="16" id="KW-0393">Immunoglobulin domain</keyword>
<dbReference type="InterPro" id="IPR026966">
    <property type="entry name" value="Neurofascin/L1/NrCAM_C"/>
</dbReference>
<dbReference type="FunFam" id="2.60.40.10:FF:000363">
    <property type="entry name" value="neurofascin isoform X1"/>
    <property type="match status" value="1"/>
</dbReference>
<feature type="transmembrane region" description="Helical" evidence="18">
    <location>
        <begin position="1046"/>
        <end position="1067"/>
    </location>
</feature>
<keyword evidence="9" id="KW-0221">Differentiation</keyword>
<dbReference type="SUPFAM" id="SSF48726">
    <property type="entry name" value="Immunoglobulin"/>
    <property type="match status" value="6"/>
</dbReference>
<evidence type="ECO:0000256" key="7">
    <source>
        <dbReference type="ARBA" id="ARBA00022729"/>
    </source>
</evidence>
<dbReference type="FunFam" id="2.60.40.10:FF:000063">
    <property type="entry name" value="neural cell adhesion molecule L1"/>
    <property type="match status" value="1"/>
</dbReference>
<keyword evidence="14" id="KW-1015">Disulfide bond</keyword>
<dbReference type="GO" id="GO:0030424">
    <property type="term" value="C:axon"/>
    <property type="evidence" value="ECO:0007669"/>
    <property type="project" value="TreeGrafter"/>
</dbReference>
<feature type="domain" description="Ig-like" evidence="19">
    <location>
        <begin position="425"/>
        <end position="512"/>
    </location>
</feature>
<dbReference type="InterPro" id="IPR013098">
    <property type="entry name" value="Ig_I-set"/>
</dbReference>
<proteinExistence type="inferred from homology"/>
<dbReference type="FunFam" id="2.60.40.10:FF:000005">
    <property type="entry name" value="Neuronal cell adhesion molecule"/>
    <property type="match status" value="1"/>
</dbReference>
<comment type="subcellular location">
    <subcellularLocation>
        <location evidence="1">Cell membrane</location>
        <topology evidence="1">Single-pass type I membrane protein</topology>
    </subcellularLocation>
</comment>
<dbReference type="InterPro" id="IPR003599">
    <property type="entry name" value="Ig_sub"/>
</dbReference>
<evidence type="ECO:0000256" key="15">
    <source>
        <dbReference type="ARBA" id="ARBA00023180"/>
    </source>
</evidence>
<feature type="domain" description="Ig-like" evidence="19">
    <location>
        <begin position="116"/>
        <end position="206"/>
    </location>
</feature>
<keyword evidence="12 18" id="KW-1133">Transmembrane helix</keyword>
<name>A0A674CR37_SALTR</name>
<feature type="compositionally biased region" description="Basic and acidic residues" evidence="17">
    <location>
        <begin position="1076"/>
        <end position="1096"/>
    </location>
</feature>
<dbReference type="FunFam" id="2.60.40.10:FF:000100">
    <property type="entry name" value="Neuronal cell adhesion molecule a"/>
    <property type="match status" value="1"/>
</dbReference>
<evidence type="ECO:0000256" key="12">
    <source>
        <dbReference type="ARBA" id="ARBA00022989"/>
    </source>
</evidence>
<evidence type="ECO:0000256" key="5">
    <source>
        <dbReference type="ARBA" id="ARBA00022553"/>
    </source>
</evidence>
<evidence type="ECO:0000259" key="19">
    <source>
        <dbReference type="PROSITE" id="PS50835"/>
    </source>
</evidence>
<gene>
    <name evidence="21" type="primary">NRCAM</name>
</gene>
<keyword evidence="7" id="KW-0732">Signal</keyword>
<feature type="domain" description="Fibronectin type-III" evidence="20">
    <location>
        <begin position="915"/>
        <end position="1011"/>
    </location>
</feature>
<evidence type="ECO:0000313" key="22">
    <source>
        <dbReference type="Proteomes" id="UP000472277"/>
    </source>
</evidence>
<evidence type="ECO:0000256" key="4">
    <source>
        <dbReference type="ARBA" id="ARBA00022475"/>
    </source>
</evidence>
<keyword evidence="11" id="KW-0524">Neurogenesis</keyword>
<feature type="domain" description="Ig-like" evidence="19">
    <location>
        <begin position="18"/>
        <end position="105"/>
    </location>
</feature>
<evidence type="ECO:0000313" key="21">
    <source>
        <dbReference type="Ensembl" id="ENSSTUP00000085939.1"/>
    </source>
</evidence>
<dbReference type="PROSITE" id="PS50835">
    <property type="entry name" value="IG_LIKE"/>
    <property type="match status" value="6"/>
</dbReference>
<keyword evidence="5" id="KW-0597">Phosphoprotein</keyword>
<feature type="domain" description="Ig-like" evidence="19">
    <location>
        <begin position="516"/>
        <end position="603"/>
    </location>
</feature>
<evidence type="ECO:0000256" key="10">
    <source>
        <dbReference type="ARBA" id="ARBA00022889"/>
    </source>
</evidence>
<dbReference type="PROSITE" id="PS50853">
    <property type="entry name" value="FN3"/>
    <property type="match status" value="4"/>
</dbReference>
<evidence type="ECO:0000256" key="11">
    <source>
        <dbReference type="ARBA" id="ARBA00022902"/>
    </source>
</evidence>
<protein>
    <submittedName>
        <fullName evidence="21">Neuronal cell adhesion molecule</fullName>
    </submittedName>
</protein>
<dbReference type="FunFam" id="2.60.40.10:FF:000238">
    <property type="entry name" value="Neuronal cell adhesion molecule"/>
    <property type="match status" value="1"/>
</dbReference>
<accession>A0A674CR37</accession>
<dbReference type="Proteomes" id="UP000472277">
    <property type="component" value="Chromosome 17"/>
</dbReference>
<keyword evidence="4" id="KW-1003">Cell membrane</keyword>
<dbReference type="Pfam" id="PF00041">
    <property type="entry name" value="fn3"/>
    <property type="match status" value="4"/>
</dbReference>
<sequence>MLILGGKAKVLEGLPQPPTITHQSPKDYIIDPRENIVIHCDAKGKPHPSFSWTRNGTHFDIDQDPKVTMRPHSGTLVADISGEKVESYEGVYQCTARNEHGTAVSNNIVIRQSRSPLWSKERNEPIIVQEGVSLVLQCRPPAGLPPPIIFWMDINFQRLPQSSRVSQALNGDLYFSNVLKEDSRNDYICYARFPHTQTIQQKQPITVTVLNLDAINETVAALYNETDFLSDGSAEERRPTFLIPSGSSSSKMVLRGQVLELECIAEGLPTPEVSWSKVSGEFPAKRTSFLHFQKTLRIVDVSEADAGEYRCTARNRLASVHHTIRVTVKAAPYWISAPRNLVLAPRERGNLICRASGTPKPTITWAMNGIPIENSPKDPSRKVEGDTIIFEEVQTGSSAVYQCHASNEYGYLLSNAFVNVLSETPRVLTPANKVYQVIRNNHALLDCSSFGSPIPKITWFKDSRSSTLDGDPYVLHENGTLEIHVAQALNSGKYTCVARNSLGISENHVYLEVKEPTRILKQPEYKVVQRNRNVVFECKVKHDPSLIPTMTWVKDNGELPDDERFVVDSDSLTITDVTENDAGTYTCIMVTTLDQDSASAELTVVEQPDPPTDLELTDQKPRSVQLTWIPGDEHNSPIYIFLIQYADSLHHHGHWHNLTMVPGAKTTAHLKLSPYVHYTFRVLALNDVGLSNPSLPSRMYKTNPSAPDENPSGVDGFGTEHDNLVISWKPMSGHQANGPGLQYKVMWRQKDVDKEWTSVTVANVSKFMVSGTPTFTPYEVQVQAINDYGIGPEPAVVTGHSGEDLPMQAPDNVQVLVLNSSLAEVHWEPVPPKTVRGRLKGYKVYYWRERSLHKHNPHHVEQQVLTFSGNKSHGMLPGLQPYSLYLFNVRVFNGKGEGPASSNQQFETPEGVPGRPSFLRITNPNLDSLTLEWGPPYDRNGRLTGYTLKYQTVNISNELGPVEELALPANETSVTLLNLKYSTRYKFYFNAKTGQGAGPVVTEEAATIMDEGNTQPSPPVARSPPTHLLFRKAMAARQVDIATQGWFIGLMCAIALLILVLLIICFIQRNKGGKYPVKEKEDAHTDPEFQPMKEDDCTFGEYSDTEDHKPLKGSRTPSNGTVHRDNSDDSLVDYGGDGGDGQFNEDGSFIGQYSGKSSARDTAGGHESSEAPSPVNTSAMNSFV</sequence>
<dbReference type="GeneTree" id="ENSGT00940000155419"/>
<dbReference type="GO" id="GO:0007411">
    <property type="term" value="P:axon guidance"/>
    <property type="evidence" value="ECO:0007669"/>
    <property type="project" value="TreeGrafter"/>
</dbReference>
<dbReference type="PROSITE" id="PS00290">
    <property type="entry name" value="IG_MHC"/>
    <property type="match status" value="1"/>
</dbReference>
<dbReference type="PANTHER" id="PTHR44170">
    <property type="entry name" value="PROTEIN SIDEKICK"/>
    <property type="match status" value="1"/>
</dbReference>
<dbReference type="Pfam" id="PF13927">
    <property type="entry name" value="Ig_3"/>
    <property type="match status" value="3"/>
</dbReference>
<dbReference type="InterPro" id="IPR013783">
    <property type="entry name" value="Ig-like_fold"/>
</dbReference>
<evidence type="ECO:0000256" key="16">
    <source>
        <dbReference type="ARBA" id="ARBA00023319"/>
    </source>
</evidence>
<dbReference type="Ensembl" id="ENSSTUT00000091437.1">
    <property type="protein sequence ID" value="ENSSTUP00000085939.1"/>
    <property type="gene ID" value="ENSSTUG00000036375.1"/>
</dbReference>
<dbReference type="GO" id="GO:0098632">
    <property type="term" value="F:cell-cell adhesion mediator activity"/>
    <property type="evidence" value="ECO:0007669"/>
    <property type="project" value="TreeGrafter"/>
</dbReference>
<evidence type="ECO:0000256" key="17">
    <source>
        <dbReference type="SAM" id="MobiDB-lite"/>
    </source>
</evidence>
<evidence type="ECO:0000256" key="13">
    <source>
        <dbReference type="ARBA" id="ARBA00023136"/>
    </source>
</evidence>
<evidence type="ECO:0000256" key="14">
    <source>
        <dbReference type="ARBA" id="ARBA00023157"/>
    </source>
</evidence>
<dbReference type="InterPro" id="IPR036116">
    <property type="entry name" value="FN3_sf"/>
</dbReference>
<evidence type="ECO:0000256" key="6">
    <source>
        <dbReference type="ARBA" id="ARBA00022692"/>
    </source>
</evidence>
<feature type="domain" description="Fibronectin type-III" evidence="20">
    <location>
        <begin position="809"/>
        <end position="911"/>
    </location>
</feature>
<evidence type="ECO:0000256" key="3">
    <source>
        <dbReference type="ARBA" id="ARBA00022473"/>
    </source>
</evidence>
<feature type="domain" description="Ig-like" evidence="19">
    <location>
        <begin position="239"/>
        <end position="327"/>
    </location>
</feature>
<evidence type="ECO:0000256" key="8">
    <source>
        <dbReference type="ARBA" id="ARBA00022737"/>
    </source>
</evidence>
<dbReference type="GO" id="GO:0005886">
    <property type="term" value="C:plasma membrane"/>
    <property type="evidence" value="ECO:0007669"/>
    <property type="project" value="UniProtKB-SubCell"/>
</dbReference>
<evidence type="ECO:0000256" key="1">
    <source>
        <dbReference type="ARBA" id="ARBA00004251"/>
    </source>
</evidence>
<dbReference type="FunFam" id="2.60.40.10:FF:000057">
    <property type="entry name" value="neural cell adhesion molecule L1"/>
    <property type="match status" value="1"/>
</dbReference>
<dbReference type="Gene3D" id="2.60.40.10">
    <property type="entry name" value="Immunoglobulins"/>
    <property type="match status" value="10"/>
</dbReference>
<keyword evidence="6 18" id="KW-0812">Transmembrane</keyword>
<reference evidence="21" key="2">
    <citation type="submission" date="2025-09" db="UniProtKB">
        <authorList>
            <consortium name="Ensembl"/>
        </authorList>
    </citation>
    <scope>IDENTIFICATION</scope>
</reference>
<dbReference type="InterPro" id="IPR003961">
    <property type="entry name" value="FN3_dom"/>
</dbReference>
<dbReference type="InterPro" id="IPR003598">
    <property type="entry name" value="Ig_sub2"/>
</dbReference>
<dbReference type="InterPro" id="IPR007110">
    <property type="entry name" value="Ig-like_dom"/>
</dbReference>
<feature type="domain" description="Fibronectin type-III" evidence="20">
    <location>
        <begin position="610"/>
        <end position="705"/>
    </location>
</feature>
<organism evidence="21 22">
    <name type="scientific">Salmo trutta</name>
    <name type="common">Brown trout</name>
    <dbReference type="NCBI Taxonomy" id="8032"/>
    <lineage>
        <taxon>Eukaryota</taxon>
        <taxon>Metazoa</taxon>
        <taxon>Chordata</taxon>
        <taxon>Craniata</taxon>
        <taxon>Vertebrata</taxon>
        <taxon>Euteleostomi</taxon>
        <taxon>Actinopterygii</taxon>
        <taxon>Neopterygii</taxon>
        <taxon>Teleostei</taxon>
        <taxon>Protacanthopterygii</taxon>
        <taxon>Salmoniformes</taxon>
        <taxon>Salmonidae</taxon>
        <taxon>Salmoninae</taxon>
        <taxon>Salmo</taxon>
    </lineage>
</organism>
<dbReference type="SMART" id="SM00409">
    <property type="entry name" value="IG"/>
    <property type="match status" value="6"/>
</dbReference>
<feature type="region of interest" description="Disordered" evidence="17">
    <location>
        <begin position="1076"/>
        <end position="1184"/>
    </location>
</feature>
<feature type="domain" description="Ig-like" evidence="19">
    <location>
        <begin position="332"/>
        <end position="419"/>
    </location>
</feature>
<evidence type="ECO:0000256" key="9">
    <source>
        <dbReference type="ARBA" id="ARBA00022782"/>
    </source>
</evidence>
<dbReference type="InterPro" id="IPR003006">
    <property type="entry name" value="Ig/MHC_CS"/>
</dbReference>
<keyword evidence="10" id="KW-0130">Cell adhesion</keyword>
<dbReference type="Pfam" id="PF13882">
    <property type="entry name" value="Bravo_FIGEY"/>
    <property type="match status" value="1"/>
</dbReference>
<dbReference type="PANTHER" id="PTHR44170:SF15">
    <property type="entry name" value="NEURONAL CELL ADHESION MOLECULE"/>
    <property type="match status" value="1"/>
</dbReference>
<dbReference type="CDD" id="cd00063">
    <property type="entry name" value="FN3"/>
    <property type="match status" value="4"/>
</dbReference>
<dbReference type="AlphaFoldDB" id="A0A674CR37"/>
<keyword evidence="3" id="KW-0217">Developmental protein</keyword>
<keyword evidence="15" id="KW-0325">Glycoprotein</keyword>